<reference evidence="3" key="1">
    <citation type="journal article" date="2018" name="Nat. Microbiol.">
        <title>Leveraging single-cell genomics to expand the fungal tree of life.</title>
        <authorList>
            <person name="Ahrendt S.R."/>
            <person name="Quandt C.A."/>
            <person name="Ciobanu D."/>
            <person name="Clum A."/>
            <person name="Salamov A."/>
            <person name="Andreopoulos B."/>
            <person name="Cheng J.F."/>
            <person name="Woyke T."/>
            <person name="Pelin A."/>
            <person name="Henrissat B."/>
            <person name="Reynolds N.K."/>
            <person name="Benny G.L."/>
            <person name="Smith M.E."/>
            <person name="James T.Y."/>
            <person name="Grigoriev I.V."/>
        </authorList>
    </citation>
    <scope>NUCLEOTIDE SEQUENCE [LARGE SCALE GENOMIC DNA]</scope>
    <source>
        <strain evidence="3">RSA 468</strain>
    </source>
</reference>
<evidence type="ECO:0000313" key="3">
    <source>
        <dbReference type="Proteomes" id="UP000268162"/>
    </source>
</evidence>
<dbReference type="Proteomes" id="UP000268162">
    <property type="component" value="Unassembled WGS sequence"/>
</dbReference>
<accession>A0A4Q0A1N0</accession>
<proteinExistence type="predicted"/>
<name>A0A4Q0A1N0_9FUNG</name>
<dbReference type="EMBL" id="ML002302">
    <property type="protein sequence ID" value="RKP39060.1"/>
    <property type="molecule type" value="Genomic_DNA"/>
</dbReference>
<keyword evidence="3" id="KW-1185">Reference proteome</keyword>
<dbReference type="AlphaFoldDB" id="A0A4Q0A1N0"/>
<sequence length="114" mass="12768">MPEYINPPRNLTISSLADHPHHRRRPPFITMRPCPTFLIAFLTIATPFTTAAVLPNAESDLAMRPSHLVQAQLNASVRAPFDPKQQHKLFMCMQGHEHATLAEKEACNKSASKN</sequence>
<evidence type="ECO:0000256" key="1">
    <source>
        <dbReference type="SAM" id="MobiDB-lite"/>
    </source>
</evidence>
<organism evidence="2 3">
    <name type="scientific">Dimargaris cristalligena</name>
    <dbReference type="NCBI Taxonomy" id="215637"/>
    <lineage>
        <taxon>Eukaryota</taxon>
        <taxon>Fungi</taxon>
        <taxon>Fungi incertae sedis</taxon>
        <taxon>Zoopagomycota</taxon>
        <taxon>Kickxellomycotina</taxon>
        <taxon>Dimargaritomycetes</taxon>
        <taxon>Dimargaritales</taxon>
        <taxon>Dimargaritaceae</taxon>
        <taxon>Dimargaris</taxon>
    </lineage>
</organism>
<feature type="region of interest" description="Disordered" evidence="1">
    <location>
        <begin position="1"/>
        <end position="20"/>
    </location>
</feature>
<gene>
    <name evidence="2" type="ORF">BJ085DRAFT_39592</name>
</gene>
<protein>
    <submittedName>
        <fullName evidence="2">Uncharacterized protein</fullName>
    </submittedName>
</protein>
<evidence type="ECO:0000313" key="2">
    <source>
        <dbReference type="EMBL" id="RKP39060.1"/>
    </source>
</evidence>